<organism evidence="3 4">
    <name type="scientific">Magnetofaba australis IT-1</name>
    <dbReference type="NCBI Taxonomy" id="1434232"/>
    <lineage>
        <taxon>Bacteria</taxon>
        <taxon>Pseudomonadati</taxon>
        <taxon>Pseudomonadota</taxon>
        <taxon>Magnetococcia</taxon>
        <taxon>Magnetococcales</taxon>
        <taxon>Magnetococcaceae</taxon>
        <taxon>Magnetofaba</taxon>
    </lineage>
</organism>
<evidence type="ECO:0000256" key="2">
    <source>
        <dbReference type="SAM" id="Phobius"/>
    </source>
</evidence>
<accession>A0A1Y2K6N1</accession>
<proteinExistence type="predicted"/>
<name>A0A1Y2K6N1_9PROT</name>
<reference evidence="3 4" key="1">
    <citation type="journal article" date="2016" name="BMC Genomics">
        <title>Combined genomic and structural analyses of a cultured magnetotactic bacterium reveals its niche adaptation to a dynamic environment.</title>
        <authorList>
            <person name="Araujo A.C."/>
            <person name="Morillo V."/>
            <person name="Cypriano J."/>
            <person name="Teixeira L.C."/>
            <person name="Leao P."/>
            <person name="Lyra S."/>
            <person name="Almeida L.G."/>
            <person name="Bazylinski D.A."/>
            <person name="Vasconcellos A.T."/>
            <person name="Abreu F."/>
            <person name="Lins U."/>
        </authorList>
    </citation>
    <scope>NUCLEOTIDE SEQUENCE [LARGE SCALE GENOMIC DNA]</scope>
    <source>
        <strain evidence="3 4">IT-1</strain>
    </source>
</reference>
<keyword evidence="2" id="KW-1133">Transmembrane helix</keyword>
<sequence>MTRGERGVHHCPTPYNAQSRLCQWPAQLNLSLAESGADFTLKTTLFAPGWAPLPGDDKLWPQSVRVGDADAPVVAHGGVPSVHLPVGEHLITGRIGWRQAPEYLPAPSQAAVLRLRNAAGREMSANRDAQGRIWLKSRAPAADSVAQKEEKSLDLRVFRLARDDAPARLISVLDLRVSGPAREEVLDQPIQAGWIAQSLESQLPARVAEDGRIHLRVRPGQWRVTLTQRSVGPLQRLAWSETPRAGHWTESEIWSVRRNGRLRQMRIEGGAPVDPAQADVPKGWRQDPAYSGGADAALSFITLQRGAEGKKPESLTLQRDLWLDFDGGGVTARDRISGERNGLWRLALSAPWRLGRASEGGEPRLVMLGDASDAREIAVTTREQTIEAISRANDTAPLPVSGWDQTFERVEMTLSLPPGWRILHIGGADRASGDWLGRWTLLDLFLLLLCALATGKLWGARWGVAAGILLLLVHHEEQMLAGTLLLALVSEALRRAAPEGGRLQGLARAAHTLLLAALIFIVAPLALEQGRLALYPQLERSNAGASAPARYQEYDDMALEASMAQAPSAPLERSRKMVRKSLESSYQQQGYGAQQGYKQAQAQAVQTGPGEPRWRWRDANMWWDGPVMAGQQVDLTLIPPAVNRALWTLGALLLLALGARGLWAWRAPSGQTPPHSGASASSASAATPSAQSAAGLALLVVAGMLWPQPSMAQNLSAGAAIPPPELLNDLRQHLTAPPQCLPNCAEVARMHVAAEGDVVRLNLIIHAAERTAIPLPDGGEGWRVASLFRNGLPSDAARRDEHGVLWALVEPGLTRVTLEAEAPGQSALAITLPLRPHRVNWQASGWRVSGLDENGHPGKTLHLTRLGATQPRRARAEEEAGLAPSAIPPFVRVERTVYLDHQWSVETRIVRDGGSDEAVSLRLPLLPQESPASESIERDGGFVVASLARGEREKRWRSALEPQPALALRASQSPDWMTLWRVVPTPLWRVSHLGPPPLLSDARKEGQTLSWALWRGETAELTITQPQRAPGGSLTVERAKLHIEQGQRAADYTLTLDVRAGRGGSYAVTLPPGAEPLSAQIDHGPSGAMAMRDGRVQLPLRPGMQSYALRWRQPEAAGFLLRTAVPDLGVDASNVSVSIQPGQGRWLLALGGPQLGPAVLFWGAMLVFLVVAVGLSRIPHMPLSLRAWLLLAVGLAPMRGVDDAVILIGWFVLLGWRGTQGAGMLATRMRFNLMQIVLAGLTLMAAIALLEVVRQGLLGQPNMRVAGNDSTQYLLKWYQDRAATGAFPQAWTLSAPLWSYRALMLGWALWLAWSVIRWSQWGWRMFSADGLWRAAPPKTGKPWWRREKSPAASVEKTQEPAKGAEPTPPSE</sequence>
<evidence type="ECO:0000256" key="1">
    <source>
        <dbReference type="SAM" id="MobiDB-lite"/>
    </source>
</evidence>
<comment type="caution">
    <text evidence="3">The sequence shown here is derived from an EMBL/GenBank/DDBJ whole genome shotgun (WGS) entry which is preliminary data.</text>
</comment>
<evidence type="ECO:0000313" key="4">
    <source>
        <dbReference type="Proteomes" id="UP000194003"/>
    </source>
</evidence>
<evidence type="ECO:0000313" key="3">
    <source>
        <dbReference type="EMBL" id="OSM04957.1"/>
    </source>
</evidence>
<dbReference type="EMBL" id="LVJN01000018">
    <property type="protein sequence ID" value="OSM04957.1"/>
    <property type="molecule type" value="Genomic_DNA"/>
</dbReference>
<feature type="transmembrane region" description="Helical" evidence="2">
    <location>
        <begin position="1155"/>
        <end position="1175"/>
    </location>
</feature>
<keyword evidence="2" id="KW-0812">Transmembrane</keyword>
<dbReference type="STRING" id="1434232.MAIT1_05161"/>
<keyword evidence="4" id="KW-1185">Reference proteome</keyword>
<protein>
    <submittedName>
        <fullName evidence="3">Uncharacterized protein</fullName>
    </submittedName>
</protein>
<feature type="region of interest" description="Disordered" evidence="1">
    <location>
        <begin position="1336"/>
        <end position="1371"/>
    </location>
</feature>
<gene>
    <name evidence="3" type="ORF">MAIT1_05161</name>
</gene>
<keyword evidence="2" id="KW-0472">Membrane</keyword>
<feature type="transmembrane region" description="Helical" evidence="2">
    <location>
        <begin position="1233"/>
        <end position="1253"/>
    </location>
</feature>
<dbReference type="Proteomes" id="UP000194003">
    <property type="component" value="Unassembled WGS sequence"/>
</dbReference>
<feature type="transmembrane region" description="Helical" evidence="2">
    <location>
        <begin position="1298"/>
        <end position="1316"/>
    </location>
</feature>